<sequence>MDRTMPSRRRLLQGAAAGAAAAALGPLTASPARAAGYPVTHWIPASTSNYTVSNRPASYPIDYVVIHVTQETFQDAMRIFQNPSRKVSSHFMVASGDGYIGQFVRQKDIAWHAGNWDYNTRSIGIEHEGWVDDPSWFTDVMYRESAQLTAAVCDAFGIPKDRQHIIGHSQVPGATHTDPGPNWNWTKYMNYVRAAV</sequence>
<evidence type="ECO:0000313" key="8">
    <source>
        <dbReference type="Proteomes" id="UP000466345"/>
    </source>
</evidence>
<evidence type="ECO:0000313" key="7">
    <source>
        <dbReference type="EMBL" id="MQY11831.1"/>
    </source>
</evidence>
<feature type="signal peptide" evidence="5">
    <location>
        <begin position="1"/>
        <end position="34"/>
    </location>
</feature>
<keyword evidence="8" id="KW-1185">Reference proteome</keyword>
<keyword evidence="3" id="KW-0378">Hydrolase</keyword>
<dbReference type="InterPro" id="IPR006311">
    <property type="entry name" value="TAT_signal"/>
</dbReference>
<keyword evidence="5" id="KW-0732">Signal</keyword>
<accession>A0A7K0CEE1</accession>
<dbReference type="CDD" id="cd06583">
    <property type="entry name" value="PGRP"/>
    <property type="match status" value="1"/>
</dbReference>
<dbReference type="OrthoDB" id="66275at2"/>
<dbReference type="FunFam" id="3.40.80.10:FF:000006">
    <property type="entry name" value="N-acetylmuramoyl-L-alanine amidase"/>
    <property type="match status" value="1"/>
</dbReference>
<feature type="chain" id="PRO_5029555733" description="N-acetylmuramoyl-L-alanine amidase" evidence="5">
    <location>
        <begin position="35"/>
        <end position="196"/>
    </location>
</feature>
<dbReference type="InterPro" id="IPR002502">
    <property type="entry name" value="Amidase_domain"/>
</dbReference>
<dbReference type="PROSITE" id="PS51318">
    <property type="entry name" value="TAT"/>
    <property type="match status" value="1"/>
</dbReference>
<dbReference type="Proteomes" id="UP000466345">
    <property type="component" value="Unassembled WGS sequence"/>
</dbReference>
<dbReference type="Pfam" id="PF01510">
    <property type="entry name" value="Amidase_2"/>
    <property type="match status" value="1"/>
</dbReference>
<name>A0A7K0CEE1_9ACTN</name>
<dbReference type="EMBL" id="WEGJ01000004">
    <property type="protein sequence ID" value="MQY11831.1"/>
    <property type="molecule type" value="Genomic_DNA"/>
</dbReference>
<comment type="catalytic activity">
    <reaction evidence="1">
        <text>Hydrolyzes the link between N-acetylmuramoyl residues and L-amino acid residues in certain cell-wall glycopeptides.</text>
        <dbReference type="EC" id="3.5.1.28"/>
    </reaction>
</comment>
<keyword evidence="4" id="KW-0961">Cell wall biogenesis/degradation</keyword>
<feature type="domain" description="N-acetylmuramoyl-L-alanine amidase" evidence="6">
    <location>
        <begin position="50"/>
        <end position="180"/>
    </location>
</feature>
<protein>
    <recommendedName>
        <fullName evidence="2">N-acetylmuramoyl-L-alanine amidase</fullName>
        <ecNumber evidence="2">3.5.1.28</ecNumber>
    </recommendedName>
</protein>
<dbReference type="EC" id="3.5.1.28" evidence="2"/>
<dbReference type="Gene3D" id="3.40.80.10">
    <property type="entry name" value="Peptidoglycan recognition protein-like"/>
    <property type="match status" value="1"/>
</dbReference>
<dbReference type="PANTHER" id="PTHR30417">
    <property type="entry name" value="N-ACETYLMURAMOYL-L-ALANINE AMIDASE AMID"/>
    <property type="match status" value="1"/>
</dbReference>
<dbReference type="NCBIfam" id="TIGR01409">
    <property type="entry name" value="TAT_signal_seq"/>
    <property type="match status" value="1"/>
</dbReference>
<dbReference type="SUPFAM" id="SSF55846">
    <property type="entry name" value="N-acetylmuramoyl-L-alanine amidase-like"/>
    <property type="match status" value="1"/>
</dbReference>
<dbReference type="InterPro" id="IPR051206">
    <property type="entry name" value="NAMLAA_amidase_2"/>
</dbReference>
<organism evidence="7 8">
    <name type="scientific">Streptomyces smaragdinus</name>
    <dbReference type="NCBI Taxonomy" id="2585196"/>
    <lineage>
        <taxon>Bacteria</taxon>
        <taxon>Bacillati</taxon>
        <taxon>Actinomycetota</taxon>
        <taxon>Actinomycetes</taxon>
        <taxon>Kitasatosporales</taxon>
        <taxon>Streptomycetaceae</taxon>
        <taxon>Streptomyces</taxon>
    </lineage>
</organism>
<dbReference type="PANTHER" id="PTHR30417:SF1">
    <property type="entry name" value="N-ACETYLMURAMOYL-L-ALANINE AMIDASE AMID"/>
    <property type="match status" value="1"/>
</dbReference>
<dbReference type="InterPro" id="IPR036505">
    <property type="entry name" value="Amidase/PGRP_sf"/>
</dbReference>
<evidence type="ECO:0000256" key="3">
    <source>
        <dbReference type="ARBA" id="ARBA00022801"/>
    </source>
</evidence>
<evidence type="ECO:0000256" key="5">
    <source>
        <dbReference type="SAM" id="SignalP"/>
    </source>
</evidence>
<evidence type="ECO:0000256" key="2">
    <source>
        <dbReference type="ARBA" id="ARBA00011901"/>
    </source>
</evidence>
<proteinExistence type="predicted"/>
<dbReference type="GO" id="GO:0009253">
    <property type="term" value="P:peptidoglycan catabolic process"/>
    <property type="evidence" value="ECO:0007669"/>
    <property type="project" value="InterPro"/>
</dbReference>
<dbReference type="GO" id="GO:0008745">
    <property type="term" value="F:N-acetylmuramoyl-L-alanine amidase activity"/>
    <property type="evidence" value="ECO:0007669"/>
    <property type="project" value="UniProtKB-EC"/>
</dbReference>
<evidence type="ECO:0000259" key="6">
    <source>
        <dbReference type="SMART" id="SM00644"/>
    </source>
</evidence>
<evidence type="ECO:0000256" key="4">
    <source>
        <dbReference type="ARBA" id="ARBA00023316"/>
    </source>
</evidence>
<evidence type="ECO:0000256" key="1">
    <source>
        <dbReference type="ARBA" id="ARBA00001561"/>
    </source>
</evidence>
<dbReference type="InterPro" id="IPR019546">
    <property type="entry name" value="TAT_signal_bac_arc"/>
</dbReference>
<reference evidence="7 8" key="1">
    <citation type="submission" date="2019-10" db="EMBL/GenBank/DDBJ databases">
        <title>Streptomyces smaragdinus sp. nov. and Streptomyces fabii sp. nov., isolated from the gut of fungus growing-termite Macrotermes natalensis.</title>
        <authorList>
            <person name="Schwitalla J."/>
            <person name="Benndorf R."/>
            <person name="Martin K."/>
            <person name="De Beer W."/>
            <person name="Kaster A.-K."/>
            <person name="Vollmers J."/>
            <person name="Poulsen M."/>
            <person name="Beemelmanns C."/>
        </authorList>
    </citation>
    <scope>NUCLEOTIDE SEQUENCE [LARGE SCALE GENOMIC DNA]</scope>
    <source>
        <strain evidence="7 8">RB5</strain>
    </source>
</reference>
<dbReference type="GO" id="GO:0071555">
    <property type="term" value="P:cell wall organization"/>
    <property type="evidence" value="ECO:0007669"/>
    <property type="project" value="UniProtKB-KW"/>
</dbReference>
<dbReference type="GO" id="GO:0009254">
    <property type="term" value="P:peptidoglycan turnover"/>
    <property type="evidence" value="ECO:0007669"/>
    <property type="project" value="TreeGrafter"/>
</dbReference>
<dbReference type="RefSeq" id="WP_153451095.1">
    <property type="nucleotide sequence ID" value="NZ_WEGJ01000004.1"/>
</dbReference>
<dbReference type="AlphaFoldDB" id="A0A7K0CEE1"/>
<gene>
    <name evidence="7" type="ORF">SRB5_19500</name>
</gene>
<dbReference type="SMART" id="SM00644">
    <property type="entry name" value="Ami_2"/>
    <property type="match status" value="1"/>
</dbReference>
<comment type="caution">
    <text evidence="7">The sequence shown here is derived from an EMBL/GenBank/DDBJ whole genome shotgun (WGS) entry which is preliminary data.</text>
</comment>